<evidence type="ECO:0000313" key="2">
    <source>
        <dbReference type="Proteomes" id="UP000631300"/>
    </source>
</evidence>
<sequence length="389" mass="43180">MKIGVITNLVNIDDFVAKDMATANSEAWMRATGGNTGNVAFVQGIKNILGDSFGIVNWGDNPALVNKHYDQLVICCANQMGAHVDLKGWVERLQSFDLPTTFIGLGAQSDNIGNIPDIPEGSKQFLQLSKSLRPNADEPNIITRGEFSSEVVAHYGVESSPFGCPSQFISTELNLGKRCLQHQKRARYERIMTAAGNPWHPSASIENTLTEIVENNRGDYILQHPKALLQLALGEGGALPMNQIERLEKVYSRIGDWEQIKAWFESFSVFFADAQNWMHYSRHFTLAIGPRYHGVALPIQAGVPGKVISIDSRTEELALTTGIPTMRYTDIDDLNADELIKASRWKQADADNYDAVRTKNAINYQRFLEGNNLPVNQAIAQLATSQEEQ</sequence>
<name>A0A918N068_9ALTE</name>
<evidence type="ECO:0008006" key="3">
    <source>
        <dbReference type="Google" id="ProtNLM"/>
    </source>
</evidence>
<organism evidence="1 2">
    <name type="scientific">Alteromonas halophila</name>
    <dbReference type="NCBI Taxonomy" id="516698"/>
    <lineage>
        <taxon>Bacteria</taxon>
        <taxon>Pseudomonadati</taxon>
        <taxon>Pseudomonadota</taxon>
        <taxon>Gammaproteobacteria</taxon>
        <taxon>Alteromonadales</taxon>
        <taxon>Alteromonadaceae</taxon>
        <taxon>Alteromonas/Salinimonas group</taxon>
        <taxon>Alteromonas</taxon>
    </lineage>
</organism>
<dbReference type="RefSeq" id="WP_189407621.1">
    <property type="nucleotide sequence ID" value="NZ_BMXP01000008.1"/>
</dbReference>
<comment type="caution">
    <text evidence="1">The sequence shown here is derived from an EMBL/GenBank/DDBJ whole genome shotgun (WGS) entry which is preliminary data.</text>
</comment>
<dbReference type="EMBL" id="BMXP01000008">
    <property type="protein sequence ID" value="GGW92539.1"/>
    <property type="molecule type" value="Genomic_DNA"/>
</dbReference>
<dbReference type="AlphaFoldDB" id="A0A918N068"/>
<accession>A0A918N068</accession>
<reference evidence="1" key="2">
    <citation type="submission" date="2020-09" db="EMBL/GenBank/DDBJ databases">
        <authorList>
            <person name="Sun Q."/>
            <person name="Kim S."/>
        </authorList>
    </citation>
    <scope>NUCLEOTIDE SEQUENCE</scope>
    <source>
        <strain evidence="1">KCTC 22164</strain>
    </source>
</reference>
<reference evidence="1" key="1">
    <citation type="journal article" date="2014" name="Int. J. Syst. Evol. Microbiol.">
        <title>Complete genome sequence of Corynebacterium casei LMG S-19264T (=DSM 44701T), isolated from a smear-ripened cheese.</title>
        <authorList>
            <consortium name="US DOE Joint Genome Institute (JGI-PGF)"/>
            <person name="Walter F."/>
            <person name="Albersmeier A."/>
            <person name="Kalinowski J."/>
            <person name="Ruckert C."/>
        </authorList>
    </citation>
    <scope>NUCLEOTIDE SEQUENCE</scope>
    <source>
        <strain evidence="1">KCTC 22164</strain>
    </source>
</reference>
<evidence type="ECO:0000313" key="1">
    <source>
        <dbReference type="EMBL" id="GGW92539.1"/>
    </source>
</evidence>
<dbReference type="Proteomes" id="UP000631300">
    <property type="component" value="Unassembled WGS sequence"/>
</dbReference>
<keyword evidence="2" id="KW-1185">Reference proteome</keyword>
<proteinExistence type="predicted"/>
<protein>
    <recommendedName>
        <fullName evidence="3">Polysaccharide pyruvyl transferase family protein</fullName>
    </recommendedName>
</protein>
<gene>
    <name evidence="1" type="ORF">GCM10007391_28650</name>
</gene>